<dbReference type="PANTHER" id="PTHR30055">
    <property type="entry name" value="HTH-TYPE TRANSCRIPTIONAL REGULATOR RUTR"/>
    <property type="match status" value="1"/>
</dbReference>
<feature type="domain" description="HTH tetR-type" evidence="6">
    <location>
        <begin position="55"/>
        <end position="115"/>
    </location>
</feature>
<dbReference type="PATRIC" id="fig|1125712.3.peg.963"/>
<dbReference type="SUPFAM" id="SSF46689">
    <property type="entry name" value="Homeodomain-like"/>
    <property type="match status" value="1"/>
</dbReference>
<feature type="DNA-binding region" description="H-T-H motif" evidence="5">
    <location>
        <begin position="78"/>
        <end position="97"/>
    </location>
</feature>
<evidence type="ECO:0000256" key="4">
    <source>
        <dbReference type="ARBA" id="ARBA00023163"/>
    </source>
</evidence>
<dbReference type="InterPro" id="IPR036271">
    <property type="entry name" value="Tet_transcr_reg_TetR-rel_C_sf"/>
</dbReference>
<evidence type="ECO:0000313" key="7">
    <source>
        <dbReference type="EMBL" id="ERL08796.1"/>
    </source>
</evidence>
<evidence type="ECO:0000259" key="6">
    <source>
        <dbReference type="PROSITE" id="PS50977"/>
    </source>
</evidence>
<protein>
    <submittedName>
        <fullName evidence="7">YsiA-like C-terminal domain protein</fullName>
    </submittedName>
</protein>
<accession>U2V868</accession>
<dbReference type="STRING" id="1125712.HMPREF1316_0332"/>
<name>U2V868_9ACTN</name>
<dbReference type="InterPro" id="IPR009057">
    <property type="entry name" value="Homeodomain-like_sf"/>
</dbReference>
<dbReference type="Gene3D" id="1.10.10.60">
    <property type="entry name" value="Homeodomain-like"/>
    <property type="match status" value="1"/>
</dbReference>
<keyword evidence="3 5" id="KW-0238">DNA-binding</keyword>
<keyword evidence="4" id="KW-0804">Transcription</keyword>
<keyword evidence="1" id="KW-0678">Repressor</keyword>
<proteinExistence type="predicted"/>
<dbReference type="Gene3D" id="1.10.357.10">
    <property type="entry name" value="Tetracycline Repressor, domain 2"/>
    <property type="match status" value="1"/>
</dbReference>
<dbReference type="SUPFAM" id="SSF48498">
    <property type="entry name" value="Tetracyclin repressor-like, C-terminal domain"/>
    <property type="match status" value="1"/>
</dbReference>
<dbReference type="GO" id="GO:0000976">
    <property type="term" value="F:transcription cis-regulatory region binding"/>
    <property type="evidence" value="ECO:0007669"/>
    <property type="project" value="TreeGrafter"/>
</dbReference>
<comment type="caution">
    <text evidence="7">The sequence shown here is derived from an EMBL/GenBank/DDBJ whole genome shotgun (WGS) entry which is preliminary data.</text>
</comment>
<dbReference type="GO" id="GO:0003700">
    <property type="term" value="F:DNA-binding transcription factor activity"/>
    <property type="evidence" value="ECO:0007669"/>
    <property type="project" value="TreeGrafter"/>
</dbReference>
<evidence type="ECO:0000256" key="3">
    <source>
        <dbReference type="ARBA" id="ARBA00023125"/>
    </source>
</evidence>
<dbReference type="Pfam" id="PF00440">
    <property type="entry name" value="TetR_N"/>
    <property type="match status" value="1"/>
</dbReference>
<evidence type="ECO:0000256" key="2">
    <source>
        <dbReference type="ARBA" id="ARBA00023015"/>
    </source>
</evidence>
<organism evidence="7 8">
    <name type="scientific">Olsenella profusa F0195</name>
    <dbReference type="NCBI Taxonomy" id="1125712"/>
    <lineage>
        <taxon>Bacteria</taxon>
        <taxon>Bacillati</taxon>
        <taxon>Actinomycetota</taxon>
        <taxon>Coriobacteriia</taxon>
        <taxon>Coriobacteriales</taxon>
        <taxon>Atopobiaceae</taxon>
        <taxon>Olsenella</taxon>
    </lineage>
</organism>
<dbReference type="AlphaFoldDB" id="U2V868"/>
<evidence type="ECO:0000256" key="1">
    <source>
        <dbReference type="ARBA" id="ARBA00022491"/>
    </source>
</evidence>
<dbReference type="Proteomes" id="UP000016638">
    <property type="component" value="Unassembled WGS sequence"/>
</dbReference>
<dbReference type="InterPro" id="IPR013570">
    <property type="entry name" value="Tscrpt_reg_YsiA_C"/>
</dbReference>
<dbReference type="PANTHER" id="PTHR30055:SF175">
    <property type="entry name" value="HTH-TYPE TRANSCRIPTIONAL REPRESSOR KSTR2"/>
    <property type="match status" value="1"/>
</dbReference>
<dbReference type="OrthoDB" id="3186364at2"/>
<dbReference type="PROSITE" id="PS50977">
    <property type="entry name" value="HTH_TETR_2"/>
    <property type="match status" value="1"/>
</dbReference>
<keyword evidence="2" id="KW-0805">Transcription regulation</keyword>
<evidence type="ECO:0000256" key="5">
    <source>
        <dbReference type="PROSITE-ProRule" id="PRU00335"/>
    </source>
</evidence>
<sequence>MSSLSQNLLLDATGGTLLDGVHDVREATHQAIERHIESIGKHHSPRFSSKTKKSAATRERIIKAASKLIMRRVGTNFQMSEISEMCHMSKGALYYYFRNRDDLVEAVFSQALEDFSQRLREVGDGAESACDALCDMCDAFEQSLIGEGTLVLAVIRELLQARDNMLPQIEERFGGLTSIICDQVERGKREGLISESVDSELAASMLCGCMSFATISASLREGRAAGSESLGTTLFRQLMEGIGVR</sequence>
<dbReference type="Pfam" id="PF08359">
    <property type="entry name" value="TetR_C_4"/>
    <property type="match status" value="1"/>
</dbReference>
<dbReference type="InterPro" id="IPR001647">
    <property type="entry name" value="HTH_TetR"/>
</dbReference>
<gene>
    <name evidence="7" type="ORF">HMPREF1316_0332</name>
</gene>
<keyword evidence="8" id="KW-1185">Reference proteome</keyword>
<dbReference type="EMBL" id="AWEZ01000043">
    <property type="protein sequence ID" value="ERL08796.1"/>
    <property type="molecule type" value="Genomic_DNA"/>
</dbReference>
<evidence type="ECO:0000313" key="8">
    <source>
        <dbReference type="Proteomes" id="UP000016638"/>
    </source>
</evidence>
<dbReference type="eggNOG" id="COG1309">
    <property type="taxonomic scope" value="Bacteria"/>
</dbReference>
<dbReference type="InterPro" id="IPR050109">
    <property type="entry name" value="HTH-type_TetR-like_transc_reg"/>
</dbReference>
<reference evidence="7 8" key="1">
    <citation type="submission" date="2013-08" db="EMBL/GenBank/DDBJ databases">
        <authorList>
            <person name="Durkin A.S."/>
            <person name="Haft D.R."/>
            <person name="McCorrison J."/>
            <person name="Torralba M."/>
            <person name="Gillis M."/>
            <person name="Haft D.H."/>
            <person name="Methe B."/>
            <person name="Sutton G."/>
            <person name="Nelson K.E."/>
        </authorList>
    </citation>
    <scope>NUCLEOTIDE SEQUENCE [LARGE SCALE GENOMIC DNA]</scope>
    <source>
        <strain evidence="7 8">F0195</strain>
    </source>
</reference>
<dbReference type="RefSeq" id="WP_021725936.1">
    <property type="nucleotide sequence ID" value="NZ_AWEZ01000043.1"/>
</dbReference>